<gene>
    <name evidence="4" type="primary">LOC111013504</name>
</gene>
<dbReference type="SUPFAM" id="SSF50630">
    <property type="entry name" value="Acid proteases"/>
    <property type="match status" value="1"/>
</dbReference>
<evidence type="ECO:0000259" key="2">
    <source>
        <dbReference type="PROSITE" id="PS50175"/>
    </source>
</evidence>
<dbReference type="PROSITE" id="PS50175">
    <property type="entry name" value="ASP_PROT_RETROV"/>
    <property type="match status" value="1"/>
</dbReference>
<sequence>MVKRVLIDVGASTNVLSLSVYSALRWERDQLKPSSTPLVGFAGESVTVEGCSSLPVTLGEGEHQVTSIVEFMVIDRTSAYNTILGRPFIHQLKAIPSTYHQMMKYLTASRMATIRGEYETLRECYAAALKGTAICATITVEAPLPDEPTRGTLVKEVELVPLLSPDK</sequence>
<protein>
    <submittedName>
        <fullName evidence="4">Uncharacterized protein LOC111013504</fullName>
    </submittedName>
</protein>
<keyword evidence="1" id="KW-0378">Hydrolase</keyword>
<dbReference type="KEGG" id="mcha:111013504"/>
<reference evidence="4" key="1">
    <citation type="submission" date="2025-08" db="UniProtKB">
        <authorList>
            <consortium name="RefSeq"/>
        </authorList>
    </citation>
    <scope>IDENTIFICATION</scope>
    <source>
        <strain evidence="4">OHB3-1</strain>
    </source>
</reference>
<organism evidence="3 4">
    <name type="scientific">Momordica charantia</name>
    <name type="common">Bitter gourd</name>
    <name type="synonym">Balsam pear</name>
    <dbReference type="NCBI Taxonomy" id="3673"/>
    <lineage>
        <taxon>Eukaryota</taxon>
        <taxon>Viridiplantae</taxon>
        <taxon>Streptophyta</taxon>
        <taxon>Embryophyta</taxon>
        <taxon>Tracheophyta</taxon>
        <taxon>Spermatophyta</taxon>
        <taxon>Magnoliopsida</taxon>
        <taxon>eudicotyledons</taxon>
        <taxon>Gunneridae</taxon>
        <taxon>Pentapetalae</taxon>
        <taxon>rosids</taxon>
        <taxon>fabids</taxon>
        <taxon>Cucurbitales</taxon>
        <taxon>Cucurbitaceae</taxon>
        <taxon>Momordiceae</taxon>
        <taxon>Momordica</taxon>
    </lineage>
</organism>
<dbReference type="OrthoDB" id="1746852at2759"/>
<feature type="domain" description="Peptidase A2" evidence="2">
    <location>
        <begin position="3"/>
        <end position="88"/>
    </location>
</feature>
<dbReference type="GO" id="GO:0006508">
    <property type="term" value="P:proteolysis"/>
    <property type="evidence" value="ECO:0007669"/>
    <property type="project" value="InterPro"/>
</dbReference>
<proteinExistence type="predicted"/>
<dbReference type="PANTHER" id="PTHR33240">
    <property type="entry name" value="OS08G0508500 PROTEIN"/>
    <property type="match status" value="1"/>
</dbReference>
<dbReference type="InterPro" id="IPR021109">
    <property type="entry name" value="Peptidase_aspartic_dom_sf"/>
</dbReference>
<dbReference type="GO" id="GO:0004190">
    <property type="term" value="F:aspartic-type endopeptidase activity"/>
    <property type="evidence" value="ECO:0007669"/>
    <property type="project" value="InterPro"/>
</dbReference>
<dbReference type="InterPro" id="IPR001995">
    <property type="entry name" value="Peptidase_A2_cat"/>
</dbReference>
<dbReference type="CDD" id="cd00303">
    <property type="entry name" value="retropepsin_like"/>
    <property type="match status" value="1"/>
</dbReference>
<evidence type="ECO:0000256" key="1">
    <source>
        <dbReference type="ARBA" id="ARBA00022801"/>
    </source>
</evidence>
<name>A0A6J1CR75_MOMCH</name>
<dbReference type="PANTHER" id="PTHR33240:SF15">
    <property type="entry name" value="GAG-PRO-LIKE PROTEIN"/>
    <property type="match status" value="1"/>
</dbReference>
<accession>A0A6J1CR75</accession>
<dbReference type="Gene3D" id="2.40.70.10">
    <property type="entry name" value="Acid Proteases"/>
    <property type="match status" value="1"/>
</dbReference>
<dbReference type="GeneID" id="111013504"/>
<evidence type="ECO:0000313" key="3">
    <source>
        <dbReference type="Proteomes" id="UP000504603"/>
    </source>
</evidence>
<keyword evidence="3" id="KW-1185">Reference proteome</keyword>
<evidence type="ECO:0000313" key="4">
    <source>
        <dbReference type="RefSeq" id="XP_022143643.1"/>
    </source>
</evidence>
<dbReference type="AlphaFoldDB" id="A0A6J1CR75"/>
<dbReference type="Proteomes" id="UP000504603">
    <property type="component" value="Unplaced"/>
</dbReference>
<dbReference type="RefSeq" id="XP_022143643.1">
    <property type="nucleotide sequence ID" value="XM_022287951.1"/>
</dbReference>